<proteinExistence type="predicted"/>
<dbReference type="RefSeq" id="WP_273844721.1">
    <property type="nucleotide sequence ID" value="NZ_JAQQWT010000010.1"/>
</dbReference>
<dbReference type="Gene3D" id="3.40.1350.10">
    <property type="match status" value="1"/>
</dbReference>
<comment type="caution">
    <text evidence="3">The sequence shown here is derived from an EMBL/GenBank/DDBJ whole genome shotgun (WGS) entry which is preliminary data.</text>
</comment>
<dbReference type="PANTHER" id="PTHR30015:SF7">
    <property type="entry name" value="TYPE IV METHYL-DIRECTED RESTRICTION ENZYME ECOKMRR"/>
    <property type="match status" value="1"/>
</dbReference>
<sequence length="201" mass="22603">MELQTIITIAAIFITILTLINGIRLKHKREEYSDLLLDKVESDIELRQTLAMGLYLRFKKENKDETSYSATFIKEDPLAFEHFVADIIKSIYGGEMFVSKASGDFGVDFENRREDGLYLGQVKCVKDDLSFESIALVHSNMEKWGAVGGLVITTAGFTDKAMQYAEGLGVEIISGIELVDMWLKSMESETELIKQLDPSDV</sequence>
<keyword evidence="1" id="KW-1133">Transmembrane helix</keyword>
<dbReference type="Proteomes" id="UP001589833">
    <property type="component" value="Unassembled WGS sequence"/>
</dbReference>
<gene>
    <name evidence="3" type="ORF">ACFFH4_26830</name>
</gene>
<keyword evidence="1" id="KW-0812">Transmembrane</keyword>
<dbReference type="InterPro" id="IPR011856">
    <property type="entry name" value="tRNA_endonuc-like_dom_sf"/>
</dbReference>
<evidence type="ECO:0000259" key="2">
    <source>
        <dbReference type="Pfam" id="PF04471"/>
    </source>
</evidence>
<keyword evidence="4" id="KW-1185">Reference proteome</keyword>
<keyword evidence="3" id="KW-0378">Hydrolase</keyword>
<organism evidence="3 4">
    <name type="scientific">Halalkalibacter alkalisediminis</name>
    <dbReference type="NCBI Taxonomy" id="935616"/>
    <lineage>
        <taxon>Bacteria</taxon>
        <taxon>Bacillati</taxon>
        <taxon>Bacillota</taxon>
        <taxon>Bacilli</taxon>
        <taxon>Bacillales</taxon>
        <taxon>Bacillaceae</taxon>
        <taxon>Halalkalibacter</taxon>
    </lineage>
</organism>
<dbReference type="InterPro" id="IPR052906">
    <property type="entry name" value="Type_IV_Methyl-Rstrct_Enzyme"/>
</dbReference>
<feature type="transmembrane region" description="Helical" evidence="1">
    <location>
        <begin position="6"/>
        <end position="23"/>
    </location>
</feature>
<keyword evidence="3" id="KW-0255">Endonuclease</keyword>
<dbReference type="InterPro" id="IPR011335">
    <property type="entry name" value="Restrct_endonuc-II-like"/>
</dbReference>
<dbReference type="Pfam" id="PF04471">
    <property type="entry name" value="Mrr_cat"/>
    <property type="match status" value="1"/>
</dbReference>
<protein>
    <submittedName>
        <fullName evidence="3">Restriction endonuclease</fullName>
        <ecNumber evidence="3">3.1.21.-</ecNumber>
    </submittedName>
</protein>
<keyword evidence="1" id="KW-0472">Membrane</keyword>
<accession>A0ABV6NQB8</accession>
<dbReference type="GO" id="GO:0004519">
    <property type="term" value="F:endonuclease activity"/>
    <property type="evidence" value="ECO:0007669"/>
    <property type="project" value="UniProtKB-KW"/>
</dbReference>
<evidence type="ECO:0000313" key="4">
    <source>
        <dbReference type="Proteomes" id="UP001589833"/>
    </source>
</evidence>
<dbReference type="SUPFAM" id="SSF52980">
    <property type="entry name" value="Restriction endonuclease-like"/>
    <property type="match status" value="1"/>
</dbReference>
<dbReference type="PANTHER" id="PTHR30015">
    <property type="entry name" value="MRR RESTRICTION SYSTEM PROTEIN"/>
    <property type="match status" value="1"/>
</dbReference>
<keyword evidence="3" id="KW-0540">Nuclease</keyword>
<dbReference type="GO" id="GO:0016787">
    <property type="term" value="F:hydrolase activity"/>
    <property type="evidence" value="ECO:0007669"/>
    <property type="project" value="UniProtKB-KW"/>
</dbReference>
<reference evidence="3 4" key="1">
    <citation type="submission" date="2024-09" db="EMBL/GenBank/DDBJ databases">
        <authorList>
            <person name="Sun Q."/>
            <person name="Mori K."/>
        </authorList>
    </citation>
    <scope>NUCLEOTIDE SEQUENCE [LARGE SCALE GENOMIC DNA]</scope>
    <source>
        <strain evidence="3 4">NCAIM B.02301</strain>
    </source>
</reference>
<feature type="domain" description="Restriction endonuclease type IV Mrr" evidence="2">
    <location>
        <begin position="76"/>
        <end position="181"/>
    </location>
</feature>
<dbReference type="InterPro" id="IPR007560">
    <property type="entry name" value="Restrct_endonuc_IV_Mrr"/>
</dbReference>
<evidence type="ECO:0000256" key="1">
    <source>
        <dbReference type="SAM" id="Phobius"/>
    </source>
</evidence>
<dbReference type="EMBL" id="JBHLTR010000131">
    <property type="protein sequence ID" value="MFC0562447.1"/>
    <property type="molecule type" value="Genomic_DNA"/>
</dbReference>
<name>A0ABV6NQB8_9BACI</name>
<dbReference type="EC" id="3.1.21.-" evidence="3"/>
<evidence type="ECO:0000313" key="3">
    <source>
        <dbReference type="EMBL" id="MFC0562447.1"/>
    </source>
</evidence>